<evidence type="ECO:0000256" key="2">
    <source>
        <dbReference type="ARBA" id="ARBA00022598"/>
    </source>
</evidence>
<evidence type="ECO:0000256" key="5">
    <source>
        <dbReference type="ARBA" id="ARBA00022917"/>
    </source>
</evidence>
<comment type="subcellular location">
    <subcellularLocation>
        <location evidence="7">Mitochondrion</location>
    </subcellularLocation>
</comment>
<dbReference type="EC" id="6.3.5.-" evidence="7"/>
<sequence length="644" mass="69599">MKAARVLQRGVVGTTGGGGSSTSKSRYPPLPNGWTAIIGIETHAQLCPDPLLEATKVSGGKGASQGEGGPSGSKLFSDARLVPSGTFGPAASTTEAVSSNSLVTPFDAAYPGTLPRRLQQRSVLRRNNGKARAEEEPGEQSSYGPVHQAVRTAFALRCKDINAASTFDRKHYFYADLTSGYQITQKYAPLAKNGSISLRFEDGHLPTKDDEVDVEIECIQLEQDTAKSTHVQTSGAEAGGQTLVDLNRSGSGLMEIVSGPSMRTPDQAGAYIRKLQETLRAIGASDGNMDEGSLRCDVNVSVFRPHLKEPWGVRTEIKNLNSAKFVMQAIAYETHRQVQRIEEAEANGEVPKFAAATQETSTGSAIVRVLEQETRGFDEKTGTTFRLRSKEEAPEYRFMPDPNLPPLTLSKSFLDSVQTGLPELPEAIRERLMGKYALSVREANVLLRASPPFQPASLERAEQKTSPSTAVGYFETLASLVSPRVAINWTINELMKRLNATGLGFEACPLSPEQLAELLTLVEQKRVTGTVAKTLLPELIERPELLKSSINSLLDSRGVLSELQELSTTDGSTSATSSEAPETALTALCSAIIEDFPTEAKLIRAGKHKIIMKLVGEVMKRTRGTADAVKARETFMDLLSSSDQ</sequence>
<dbReference type="NCBIfam" id="NF004012">
    <property type="entry name" value="PRK05477.1-2"/>
    <property type="match status" value="1"/>
</dbReference>
<reference evidence="10" key="2">
    <citation type="journal article" date="2019" name="IMA Fungus">
        <title>Genome sequencing and comparison of five Tilletia species to identify candidate genes for the detection of regulated species infecting wheat.</title>
        <authorList>
            <person name="Nguyen H.D.T."/>
            <person name="Sultana T."/>
            <person name="Kesanakurti P."/>
            <person name="Hambleton S."/>
        </authorList>
    </citation>
    <scope>NUCLEOTIDE SEQUENCE</scope>
    <source>
        <strain evidence="10">DAOMC 236416</strain>
    </source>
</reference>
<dbReference type="InterPro" id="IPR017958">
    <property type="entry name" value="Gln-tRNA_amidoTrfase_suB_CS"/>
</dbReference>
<keyword evidence="4 7" id="KW-0067">ATP-binding</keyword>
<dbReference type="InterPro" id="IPR004413">
    <property type="entry name" value="GatB"/>
</dbReference>
<dbReference type="SUPFAM" id="SSF55931">
    <property type="entry name" value="Glutamine synthetase/guanido kinase"/>
    <property type="match status" value="1"/>
</dbReference>
<dbReference type="GO" id="GO:0032543">
    <property type="term" value="P:mitochondrial translation"/>
    <property type="evidence" value="ECO:0007669"/>
    <property type="project" value="UniProtKB-UniRule"/>
</dbReference>
<accession>A0A177T9S1</accession>
<dbReference type="Proteomes" id="UP000077521">
    <property type="component" value="Unassembled WGS sequence"/>
</dbReference>
<dbReference type="GO" id="GO:0070681">
    <property type="term" value="P:glutaminyl-tRNAGln biosynthesis via transamidation"/>
    <property type="evidence" value="ECO:0007669"/>
    <property type="project" value="UniProtKB-UniRule"/>
</dbReference>
<evidence type="ECO:0000256" key="4">
    <source>
        <dbReference type="ARBA" id="ARBA00022840"/>
    </source>
</evidence>
<dbReference type="PROSITE" id="PS01234">
    <property type="entry name" value="GATB"/>
    <property type="match status" value="1"/>
</dbReference>
<dbReference type="Pfam" id="PF02934">
    <property type="entry name" value="GatB_N"/>
    <property type="match status" value="1"/>
</dbReference>
<evidence type="ECO:0000256" key="6">
    <source>
        <dbReference type="ARBA" id="ARBA00047913"/>
    </source>
</evidence>
<dbReference type="SMART" id="SM00845">
    <property type="entry name" value="GatB_Yqey"/>
    <property type="match status" value="1"/>
</dbReference>
<feature type="compositionally biased region" description="Gly residues" evidence="8">
    <location>
        <begin position="59"/>
        <end position="71"/>
    </location>
</feature>
<feature type="region of interest" description="Disordered" evidence="8">
    <location>
        <begin position="117"/>
        <end position="144"/>
    </location>
</feature>
<dbReference type="HAMAP" id="MF_00121">
    <property type="entry name" value="GatB"/>
    <property type="match status" value="1"/>
</dbReference>
<dbReference type="GO" id="GO:0030956">
    <property type="term" value="C:glutamyl-tRNA(Gln) amidotransferase complex"/>
    <property type="evidence" value="ECO:0007669"/>
    <property type="project" value="UniProtKB-UniRule"/>
</dbReference>
<dbReference type="AlphaFoldDB" id="A0A177T9S1"/>
<keyword evidence="11" id="KW-1185">Reference proteome</keyword>
<feature type="domain" description="Asn/Gln amidotransferase" evidence="9">
    <location>
        <begin position="472"/>
        <end position="639"/>
    </location>
</feature>
<gene>
    <name evidence="10" type="ORF">A4X13_0g4246</name>
</gene>
<evidence type="ECO:0000259" key="9">
    <source>
        <dbReference type="SMART" id="SM00845"/>
    </source>
</evidence>
<proteinExistence type="inferred from homology"/>
<dbReference type="PANTHER" id="PTHR11659:SF0">
    <property type="entry name" value="GLUTAMYL-TRNA(GLN) AMIDOTRANSFERASE SUBUNIT B, MITOCHONDRIAL"/>
    <property type="match status" value="1"/>
</dbReference>
<dbReference type="InterPro" id="IPR023168">
    <property type="entry name" value="GatB_Yqey_C_2"/>
</dbReference>
<protein>
    <recommendedName>
        <fullName evidence="7">Glutamyl-tRNA(Gln) amidotransferase subunit B, mitochondrial</fullName>
        <shortName evidence="7">Glu-AdT subunit B</shortName>
        <ecNumber evidence="7">6.3.5.-</ecNumber>
    </recommendedName>
</protein>
<dbReference type="InterPro" id="IPR014746">
    <property type="entry name" value="Gln_synth/guanido_kin_cat_dom"/>
</dbReference>
<comment type="caution">
    <text evidence="10">The sequence shown here is derived from an EMBL/GenBank/DDBJ whole genome shotgun (WGS) entry which is preliminary data.</text>
</comment>
<dbReference type="InterPro" id="IPR018027">
    <property type="entry name" value="Asn/Gln_amidotransferase"/>
</dbReference>
<evidence type="ECO:0000313" key="11">
    <source>
        <dbReference type="Proteomes" id="UP000077521"/>
    </source>
</evidence>
<comment type="similarity">
    <text evidence="1 7">Belongs to the GatB/GatE family. GatB subfamily.</text>
</comment>
<name>A0A177T9S1_9BASI</name>
<dbReference type="EMBL" id="LWDF02000271">
    <property type="protein sequence ID" value="KAE8250928.1"/>
    <property type="molecule type" value="Genomic_DNA"/>
</dbReference>
<comment type="catalytic activity">
    <reaction evidence="6 7">
        <text>L-glutamyl-tRNA(Gln) + L-glutamine + ATP + H2O = L-glutaminyl-tRNA(Gln) + L-glutamate + ADP + phosphate + H(+)</text>
        <dbReference type="Rhea" id="RHEA:17521"/>
        <dbReference type="Rhea" id="RHEA-COMP:9681"/>
        <dbReference type="Rhea" id="RHEA-COMP:9684"/>
        <dbReference type="ChEBI" id="CHEBI:15377"/>
        <dbReference type="ChEBI" id="CHEBI:15378"/>
        <dbReference type="ChEBI" id="CHEBI:29985"/>
        <dbReference type="ChEBI" id="CHEBI:30616"/>
        <dbReference type="ChEBI" id="CHEBI:43474"/>
        <dbReference type="ChEBI" id="CHEBI:58359"/>
        <dbReference type="ChEBI" id="CHEBI:78520"/>
        <dbReference type="ChEBI" id="CHEBI:78521"/>
        <dbReference type="ChEBI" id="CHEBI:456216"/>
    </reaction>
</comment>
<dbReference type="Gene3D" id="1.10.10.410">
    <property type="match status" value="1"/>
</dbReference>
<dbReference type="Pfam" id="PF02637">
    <property type="entry name" value="GatB_Yqey"/>
    <property type="match status" value="1"/>
</dbReference>
<dbReference type="GO" id="GO:0050567">
    <property type="term" value="F:glutaminyl-tRNA synthase (glutamine-hydrolyzing) activity"/>
    <property type="evidence" value="ECO:0007669"/>
    <property type="project" value="UniProtKB-UniRule"/>
</dbReference>
<comment type="subunit">
    <text evidence="7">Subunit of the heterotrimeric GatCAB amidotransferase (AdT) complex, composed of A, B and C subunits.</text>
</comment>
<evidence type="ECO:0000256" key="8">
    <source>
        <dbReference type="SAM" id="MobiDB-lite"/>
    </source>
</evidence>
<evidence type="ECO:0000256" key="3">
    <source>
        <dbReference type="ARBA" id="ARBA00022741"/>
    </source>
</evidence>
<evidence type="ECO:0000313" key="10">
    <source>
        <dbReference type="EMBL" id="KAE8250928.1"/>
    </source>
</evidence>
<organism evidence="10 11">
    <name type="scientific">Tilletia indica</name>
    <dbReference type="NCBI Taxonomy" id="43049"/>
    <lineage>
        <taxon>Eukaryota</taxon>
        <taxon>Fungi</taxon>
        <taxon>Dikarya</taxon>
        <taxon>Basidiomycota</taxon>
        <taxon>Ustilaginomycotina</taxon>
        <taxon>Exobasidiomycetes</taxon>
        <taxon>Tilletiales</taxon>
        <taxon>Tilletiaceae</taxon>
        <taxon>Tilletia</taxon>
    </lineage>
</organism>
<dbReference type="GO" id="GO:0005739">
    <property type="term" value="C:mitochondrion"/>
    <property type="evidence" value="ECO:0007669"/>
    <property type="project" value="UniProtKB-SubCell"/>
</dbReference>
<keyword evidence="5 7" id="KW-0648">Protein biosynthesis</keyword>
<feature type="region of interest" description="Disordered" evidence="8">
    <location>
        <begin position="57"/>
        <end position="77"/>
    </location>
</feature>
<comment type="function">
    <text evidence="7">Allows the formation of correctly charged Gln-tRNA(Gln) through the transamidation of misacylated Glu-tRNA(Gln) in the mitochondria. The reaction takes place in the presence of glutamine and ATP through an activated gamma-phospho-Glu-tRNA(Gln).</text>
</comment>
<keyword evidence="3 7" id="KW-0547">Nucleotide-binding</keyword>
<dbReference type="InterPro" id="IPR017959">
    <property type="entry name" value="Asn/Gln-tRNA_amidoTrfase_suB/E"/>
</dbReference>
<keyword evidence="7" id="KW-0496">Mitochondrion</keyword>
<dbReference type="InterPro" id="IPR006075">
    <property type="entry name" value="Asn/Gln-tRNA_Trfase_suB/E_cat"/>
</dbReference>
<reference evidence="10" key="1">
    <citation type="submission" date="2016-04" db="EMBL/GenBank/DDBJ databases">
        <authorList>
            <person name="Nguyen H.D."/>
            <person name="Samba Siva P."/>
            <person name="Cullis J."/>
            <person name="Levesque C.A."/>
            <person name="Hambleton S."/>
        </authorList>
    </citation>
    <scope>NUCLEOTIDE SEQUENCE</scope>
    <source>
        <strain evidence="10">DAOMC 236416</strain>
    </source>
</reference>
<feature type="region of interest" description="Disordered" evidence="8">
    <location>
        <begin position="1"/>
        <end position="28"/>
    </location>
</feature>
<dbReference type="GO" id="GO:0005524">
    <property type="term" value="F:ATP binding"/>
    <property type="evidence" value="ECO:0007669"/>
    <property type="project" value="UniProtKB-KW"/>
</dbReference>
<dbReference type="PANTHER" id="PTHR11659">
    <property type="entry name" value="GLUTAMYL-TRNA GLN AMIDOTRANSFERASE SUBUNIT B MITOCHONDRIAL AND PROKARYOTIC PET112-RELATED"/>
    <property type="match status" value="1"/>
</dbReference>
<dbReference type="NCBIfam" id="TIGR00133">
    <property type="entry name" value="gatB"/>
    <property type="match status" value="1"/>
</dbReference>
<dbReference type="SUPFAM" id="SSF89095">
    <property type="entry name" value="GatB/YqeY motif"/>
    <property type="match status" value="2"/>
</dbReference>
<evidence type="ECO:0000256" key="1">
    <source>
        <dbReference type="ARBA" id="ARBA00005306"/>
    </source>
</evidence>
<dbReference type="InterPro" id="IPR003789">
    <property type="entry name" value="Asn/Gln_tRNA_amidoTrase-B-like"/>
</dbReference>
<evidence type="ECO:0000256" key="7">
    <source>
        <dbReference type="HAMAP-Rule" id="MF_03147"/>
    </source>
</evidence>
<keyword evidence="2 7" id="KW-0436">Ligase</keyword>